<dbReference type="EMBL" id="CAJNAP010000001">
    <property type="protein sequence ID" value="CAE6486667.1"/>
    <property type="molecule type" value="Genomic_DNA"/>
</dbReference>
<name>A0A8H9DA57_9PROT</name>
<evidence type="ECO:0000313" key="1">
    <source>
        <dbReference type="EMBL" id="CAE6486667.1"/>
    </source>
</evidence>
<gene>
    <name evidence="1" type="ORF">NMYAN_10443</name>
</gene>
<sequence length="64" mass="7490">MLLNEIRIELADAINSVCYCIAHTTNLIHQHIPRRLSETNLQRTSLDGWIFRSFSLNRTTIHLK</sequence>
<organism evidence="1 2">
    <name type="scientific">Nitrosomonas nitrosa</name>
    <dbReference type="NCBI Taxonomy" id="52442"/>
    <lineage>
        <taxon>Bacteria</taxon>
        <taxon>Pseudomonadati</taxon>
        <taxon>Pseudomonadota</taxon>
        <taxon>Betaproteobacteria</taxon>
        <taxon>Nitrosomonadales</taxon>
        <taxon>Nitrosomonadaceae</taxon>
        <taxon>Nitrosomonas</taxon>
    </lineage>
</organism>
<reference evidence="1" key="1">
    <citation type="submission" date="2021-02" db="EMBL/GenBank/DDBJ databases">
        <authorList>
            <person name="Han P."/>
        </authorList>
    </citation>
    <scope>NUCLEOTIDE SEQUENCE</scope>
    <source>
        <strain evidence="1">Nitrosomonas nitrosa 18-3D</strain>
    </source>
</reference>
<proteinExistence type="predicted"/>
<dbReference type="Proteomes" id="UP000601736">
    <property type="component" value="Unassembled WGS sequence"/>
</dbReference>
<protein>
    <submittedName>
        <fullName evidence="1">Uncharacterized protein</fullName>
    </submittedName>
</protein>
<dbReference type="AlphaFoldDB" id="A0A8H9DA57"/>
<accession>A0A8H9DA57</accession>
<evidence type="ECO:0000313" key="2">
    <source>
        <dbReference type="Proteomes" id="UP000601736"/>
    </source>
</evidence>
<comment type="caution">
    <text evidence="1">The sequence shown here is derived from an EMBL/GenBank/DDBJ whole genome shotgun (WGS) entry which is preliminary data.</text>
</comment>